<evidence type="ECO:0000256" key="6">
    <source>
        <dbReference type="ARBA" id="ARBA00023326"/>
    </source>
</evidence>
<comment type="similarity">
    <text evidence="1 7">Belongs to the glycosyl hydrolase 5 (cellulase A) family.</text>
</comment>
<dbReference type="GO" id="GO:0009986">
    <property type="term" value="C:cell surface"/>
    <property type="evidence" value="ECO:0007669"/>
    <property type="project" value="TreeGrafter"/>
</dbReference>
<evidence type="ECO:0000313" key="11">
    <source>
        <dbReference type="Proteomes" id="UP000595224"/>
    </source>
</evidence>
<dbReference type="GO" id="GO:0030245">
    <property type="term" value="P:cellulose catabolic process"/>
    <property type="evidence" value="ECO:0007669"/>
    <property type="project" value="UniProtKB-KW"/>
</dbReference>
<evidence type="ECO:0000256" key="2">
    <source>
        <dbReference type="ARBA" id="ARBA00022801"/>
    </source>
</evidence>
<dbReference type="InterPro" id="IPR001547">
    <property type="entry name" value="Glyco_hydro_5"/>
</dbReference>
<keyword evidence="2 7" id="KW-0378">Hydrolase</keyword>
<dbReference type="Pfam" id="PF00150">
    <property type="entry name" value="Cellulase"/>
    <property type="match status" value="1"/>
</dbReference>
<evidence type="ECO:0000256" key="5">
    <source>
        <dbReference type="ARBA" id="ARBA00023295"/>
    </source>
</evidence>
<dbReference type="AlphaFoldDB" id="A0A7T3RF67"/>
<evidence type="ECO:0000256" key="3">
    <source>
        <dbReference type="ARBA" id="ARBA00023001"/>
    </source>
</evidence>
<proteinExistence type="inferred from homology"/>
<dbReference type="KEGG" id="tper:IWA51_05450"/>
<dbReference type="Proteomes" id="UP000595224">
    <property type="component" value="Chromosome"/>
</dbReference>
<dbReference type="InterPro" id="IPR017853">
    <property type="entry name" value="GH"/>
</dbReference>
<evidence type="ECO:0000256" key="7">
    <source>
        <dbReference type="RuleBase" id="RU361153"/>
    </source>
</evidence>
<dbReference type="SUPFAM" id="SSF51445">
    <property type="entry name" value="(Trans)glycosidases"/>
    <property type="match status" value="1"/>
</dbReference>
<reference evidence="10 11" key="1">
    <citation type="submission" date="2020-11" db="EMBL/GenBank/DDBJ databases">
        <title>Treponema Peruensis nv. sp., first commensal Treponema isolated from human feces.</title>
        <authorList>
            <person name="Belkhou C."/>
            <person name="Raes J."/>
        </authorList>
    </citation>
    <scope>NUCLEOTIDE SEQUENCE [LARGE SCALE GENOMIC DNA]</scope>
    <source>
        <strain evidence="10 11">RCC2812</strain>
    </source>
</reference>
<dbReference type="RefSeq" id="WP_198443516.1">
    <property type="nucleotide sequence ID" value="NZ_CBCSHE010000006.1"/>
</dbReference>
<keyword evidence="4" id="KW-0119">Carbohydrate metabolism</keyword>
<gene>
    <name evidence="10" type="ORF">IWA51_05450</name>
</gene>
<keyword evidence="6" id="KW-0624">Polysaccharide degradation</keyword>
<feature type="chain" id="PRO_5033019532" evidence="8">
    <location>
        <begin position="28"/>
        <end position="541"/>
    </location>
</feature>
<dbReference type="Gene3D" id="3.20.20.80">
    <property type="entry name" value="Glycosidases"/>
    <property type="match status" value="1"/>
</dbReference>
<keyword evidence="11" id="KW-1185">Reference proteome</keyword>
<dbReference type="GO" id="GO:0005576">
    <property type="term" value="C:extracellular region"/>
    <property type="evidence" value="ECO:0007669"/>
    <property type="project" value="TreeGrafter"/>
</dbReference>
<feature type="signal peptide" evidence="8">
    <location>
        <begin position="1"/>
        <end position="27"/>
    </location>
</feature>
<dbReference type="PANTHER" id="PTHR31297">
    <property type="entry name" value="GLUCAN ENDO-1,6-BETA-GLUCOSIDASE B"/>
    <property type="match status" value="1"/>
</dbReference>
<dbReference type="InterPro" id="IPR050386">
    <property type="entry name" value="Glycosyl_hydrolase_5"/>
</dbReference>
<protein>
    <submittedName>
        <fullName evidence="10">Glycoside hydrolase family 5 protein</fullName>
    </submittedName>
</protein>
<sequence length="541" mass="58878">MKRILRNTAAVCAVFAAAMLCLPSCESSPSGETLDTSELTEIVTFDSVNFANVKSGDTITVTTVAGKGLFQTSAPSSAVLLLSTKGTSGTALSGGTWSANATALKRGASLKSGTQTTVYTLSEENAALVKKSGLSVWAGGATITAVKNSSASATVSSSVNKTDSAKKYFSDNLSAGWNLGNDLDTSNSTSNCSSYSPWCGVKSTKQMFANVKRAGFDFIRIPITWKDHYNTSTGKINEQWMAYAKEVVQNAVDAGFVAVINLHHDGADNNSWLNVSKADDGRDEYLEVTSQFTDFWSQISYAFRDFGSNLMFESLNEIHDGGWGWGINLKDDGLNYAILNRWSQAFCTVVRSGWGNNSYRYLAFNGYCSNPDLTVDAFEFPKDSSASDGINRFALSFHYYQPVSFGINAEIKKWGSDYGNVPKGECDSWGQEKTMDETFAKVAKKFTDCAIYVGEYGATYNGTKYSDYQRYYDEYLVKSARKNGMLCVAWDNNAGCTGKESFGLIDRSTGNVRSNYSAIVEAIMRASKASSDYEITDPSEK</sequence>
<dbReference type="EMBL" id="CP064936">
    <property type="protein sequence ID" value="QQA02032.1"/>
    <property type="molecule type" value="Genomic_DNA"/>
</dbReference>
<keyword evidence="8" id="KW-0732">Signal</keyword>
<dbReference type="PANTHER" id="PTHR31297:SF41">
    <property type="entry name" value="ENDOGLUCANASE, PUTATIVE (AFU_ORTHOLOGUE AFUA_5G01830)-RELATED"/>
    <property type="match status" value="1"/>
</dbReference>
<dbReference type="GO" id="GO:0008422">
    <property type="term" value="F:beta-glucosidase activity"/>
    <property type="evidence" value="ECO:0007669"/>
    <property type="project" value="TreeGrafter"/>
</dbReference>
<evidence type="ECO:0000256" key="4">
    <source>
        <dbReference type="ARBA" id="ARBA00023277"/>
    </source>
</evidence>
<evidence type="ECO:0000313" key="10">
    <source>
        <dbReference type="EMBL" id="QQA02032.1"/>
    </source>
</evidence>
<organism evidence="10 11">
    <name type="scientific">Treponema peruense</name>
    <dbReference type="NCBI Taxonomy" id="2787628"/>
    <lineage>
        <taxon>Bacteria</taxon>
        <taxon>Pseudomonadati</taxon>
        <taxon>Spirochaetota</taxon>
        <taxon>Spirochaetia</taxon>
        <taxon>Spirochaetales</taxon>
        <taxon>Treponemataceae</taxon>
        <taxon>Treponema</taxon>
    </lineage>
</organism>
<evidence type="ECO:0000259" key="9">
    <source>
        <dbReference type="Pfam" id="PF00150"/>
    </source>
</evidence>
<feature type="domain" description="Glycoside hydrolase family 5" evidence="9">
    <location>
        <begin position="192"/>
        <end position="494"/>
    </location>
</feature>
<keyword evidence="5 7" id="KW-0326">Glycosidase</keyword>
<name>A0A7T3RF67_9SPIR</name>
<evidence type="ECO:0000256" key="8">
    <source>
        <dbReference type="SAM" id="SignalP"/>
    </source>
</evidence>
<evidence type="ECO:0000256" key="1">
    <source>
        <dbReference type="ARBA" id="ARBA00005641"/>
    </source>
</evidence>
<keyword evidence="3" id="KW-0136">Cellulose degradation</keyword>
<accession>A0A7T3RF67</accession>